<dbReference type="PROSITE" id="PS51192">
    <property type="entry name" value="HELICASE_ATP_BIND_1"/>
    <property type="match status" value="1"/>
</dbReference>
<dbReference type="GO" id="GO:0005524">
    <property type="term" value="F:ATP binding"/>
    <property type="evidence" value="ECO:0007669"/>
    <property type="project" value="UniProtKB-UniRule"/>
</dbReference>
<dbReference type="SMART" id="SM01178">
    <property type="entry name" value="DUF4217"/>
    <property type="match status" value="1"/>
</dbReference>
<keyword evidence="2" id="KW-0690">Ribosome biogenesis</keyword>
<dbReference type="PROSITE" id="PS51194">
    <property type="entry name" value="HELICASE_CTER"/>
    <property type="match status" value="1"/>
</dbReference>
<feature type="compositionally biased region" description="Basic and acidic residues" evidence="14">
    <location>
        <begin position="651"/>
        <end position="661"/>
    </location>
</feature>
<dbReference type="GO" id="GO:0006364">
    <property type="term" value="P:rRNA processing"/>
    <property type="evidence" value="ECO:0007669"/>
    <property type="project" value="UniProtKB-KW"/>
</dbReference>
<gene>
    <name evidence="18" type="ORF">B9G98_01348</name>
</gene>
<evidence type="ECO:0000256" key="6">
    <source>
        <dbReference type="ARBA" id="ARBA00022806"/>
    </source>
</evidence>
<evidence type="ECO:0000256" key="13">
    <source>
        <dbReference type="SAM" id="Coils"/>
    </source>
</evidence>
<dbReference type="SUPFAM" id="SSF52540">
    <property type="entry name" value="P-loop containing nucleoside triphosphate hydrolases"/>
    <property type="match status" value="1"/>
</dbReference>
<dbReference type="CDD" id="cd18787">
    <property type="entry name" value="SF2_C_DEAD"/>
    <property type="match status" value="1"/>
</dbReference>
<reference evidence="18 19" key="1">
    <citation type="submission" date="2017-04" db="EMBL/GenBank/DDBJ databases">
        <title>Genome sequencing of [Candida] sorbophila.</title>
        <authorList>
            <person name="Ahn J.O."/>
        </authorList>
    </citation>
    <scope>NUCLEOTIDE SEQUENCE [LARGE SCALE GENOMIC DNA]</scope>
    <source>
        <strain evidence="18 19">DS02</strain>
    </source>
</reference>
<dbReference type="SMART" id="SM00490">
    <property type="entry name" value="HELICc"/>
    <property type="match status" value="1"/>
</dbReference>
<evidence type="ECO:0000256" key="11">
    <source>
        <dbReference type="RuleBase" id="RU000492"/>
    </source>
</evidence>
<comment type="subcellular location">
    <subcellularLocation>
        <location evidence="1">Nucleus</location>
        <location evidence="1">Nucleolus</location>
    </subcellularLocation>
</comment>
<feature type="compositionally biased region" description="Basic and acidic residues" evidence="14">
    <location>
        <begin position="623"/>
        <end position="644"/>
    </location>
</feature>
<keyword evidence="7 11" id="KW-0067">ATP-binding</keyword>
<dbReference type="RefSeq" id="XP_024663674.1">
    <property type="nucleotide sequence ID" value="XM_024807906.1"/>
</dbReference>
<evidence type="ECO:0000313" key="18">
    <source>
        <dbReference type="EMBL" id="PRT53728.1"/>
    </source>
</evidence>
<dbReference type="AlphaFoldDB" id="A0A2T0FFG4"/>
<dbReference type="PANTHER" id="PTHR24031">
    <property type="entry name" value="RNA HELICASE"/>
    <property type="match status" value="1"/>
</dbReference>
<feature type="compositionally biased region" description="Basic and acidic residues" evidence="14">
    <location>
        <begin position="606"/>
        <end position="615"/>
    </location>
</feature>
<feature type="coiled-coil region" evidence="13">
    <location>
        <begin position="5"/>
        <end position="32"/>
    </location>
</feature>
<evidence type="ECO:0000256" key="14">
    <source>
        <dbReference type="SAM" id="MobiDB-lite"/>
    </source>
</evidence>
<evidence type="ECO:0000256" key="1">
    <source>
        <dbReference type="ARBA" id="ARBA00004604"/>
    </source>
</evidence>
<dbReference type="Proteomes" id="UP000238350">
    <property type="component" value="Unassembled WGS sequence"/>
</dbReference>
<feature type="domain" description="Helicase ATP-binding" evidence="15">
    <location>
        <begin position="69"/>
        <end position="243"/>
    </location>
</feature>
<feature type="region of interest" description="Disordered" evidence="14">
    <location>
        <begin position="546"/>
        <end position="706"/>
    </location>
</feature>
<dbReference type="GO" id="GO:0003723">
    <property type="term" value="F:RNA binding"/>
    <property type="evidence" value="ECO:0007669"/>
    <property type="project" value="UniProtKB-UniRule"/>
</dbReference>
<evidence type="ECO:0000259" key="16">
    <source>
        <dbReference type="PROSITE" id="PS51194"/>
    </source>
</evidence>
<dbReference type="InterPro" id="IPR025313">
    <property type="entry name" value="SPB4-like_CTE"/>
</dbReference>
<evidence type="ECO:0000256" key="4">
    <source>
        <dbReference type="ARBA" id="ARBA00022741"/>
    </source>
</evidence>
<keyword evidence="13" id="KW-0175">Coiled coil</keyword>
<evidence type="ECO:0000256" key="12">
    <source>
        <dbReference type="RuleBase" id="RU365068"/>
    </source>
</evidence>
<sequence>MAKKRSGKNSRLQSENEALEKLKEEVQQFDYEKLTSLEKFEDLPLSAPTQKGLHSAHFTKMTDIQKEAILPALQNIDILGAARTGSGKTLAFLIPVLEKLWYEKWTQHDGLGAIVITPTRELASQIFGVLKKIGKFHAFSAGLLIGGHDVKMERDRVSRLNILICTPGRLLQHMDESPGFDATNLQTLVLDEADRILDMGFKRTLDAIIDNLPPSRQSLLFSATQTKSVNDLARLSLVSPKYISVDEEQASTPQSLEQYVTIVKLGDKLDTLWSFLRSHTKNKILVFMSSSKQVRFVYEGFRRLQPGIPLLHLHGRQKQTARSEITDKFSRSRASCLFSTDVVARGIDFPEVDWVIQIDCPEDSATYIHRVGRSARAGKKGRALLFLTSSEEGFIENLTARKIPIQTLTVREAKKSSIQPDLQAQCFQDPELKYTAQKAFISYVRSIYLQKDKNVFDVEALDLEGFAKSLGLASAPNVKIKGVPATNNKNKPRALMEHAEKPDRVRTKYDRMFQRQNQNVLSEHYQKLAGVNDESEEDFMSIKRQGHEIDEEKVPQLADNTPASKRAQKKALSKKQTVASKPGPTKLVFDEEGNAHPIYELEDEEDFKKAGDAEAQRQNFVEGESKDMEVRDLDDKGVAKEKRLEKKRRRKELERLAKEGFDSSDDDETEFQVRLPSESEAEDEEPRKKSRRTEEPIEIDEPETLEDLEALSAKLLRAN</sequence>
<organism evidence="18 19">
    <name type="scientific">Wickerhamiella sorbophila</name>
    <dbReference type="NCBI Taxonomy" id="45607"/>
    <lineage>
        <taxon>Eukaryota</taxon>
        <taxon>Fungi</taxon>
        <taxon>Dikarya</taxon>
        <taxon>Ascomycota</taxon>
        <taxon>Saccharomycotina</taxon>
        <taxon>Dipodascomycetes</taxon>
        <taxon>Dipodascales</taxon>
        <taxon>Trichomonascaceae</taxon>
        <taxon>Wickerhamiella</taxon>
    </lineage>
</organism>
<feature type="domain" description="Helicase C-terminal" evidence="16">
    <location>
        <begin position="268"/>
        <end position="416"/>
    </location>
</feature>
<dbReference type="InterPro" id="IPR014014">
    <property type="entry name" value="RNA_helicase_DEAD_Q_motif"/>
</dbReference>
<dbReference type="STRING" id="45607.A0A2T0FFG4"/>
<dbReference type="OrthoDB" id="10259640at2759"/>
<dbReference type="EMBL" id="NDIQ01000001">
    <property type="protein sequence ID" value="PRT53728.1"/>
    <property type="molecule type" value="Genomic_DNA"/>
</dbReference>
<dbReference type="Pfam" id="PF00270">
    <property type="entry name" value="DEAD"/>
    <property type="match status" value="1"/>
</dbReference>
<evidence type="ECO:0000256" key="10">
    <source>
        <dbReference type="PROSITE-ProRule" id="PRU00552"/>
    </source>
</evidence>
<comment type="domain">
    <text evidence="12">The Q motif is unique to and characteristic of the DEAD box family of RNA helicases and controls ATP binding and hydrolysis.</text>
</comment>
<dbReference type="SMART" id="SM00487">
    <property type="entry name" value="DEXDc"/>
    <property type="match status" value="1"/>
</dbReference>
<feature type="short sequence motif" description="Q motif" evidence="10">
    <location>
        <begin position="38"/>
        <end position="66"/>
    </location>
</feature>
<evidence type="ECO:0000256" key="9">
    <source>
        <dbReference type="ARBA" id="ARBA00023242"/>
    </source>
</evidence>
<evidence type="ECO:0000256" key="8">
    <source>
        <dbReference type="ARBA" id="ARBA00022884"/>
    </source>
</evidence>
<comment type="similarity">
    <text evidence="11">Belongs to the DEAD box helicase family.</text>
</comment>
<evidence type="ECO:0000256" key="3">
    <source>
        <dbReference type="ARBA" id="ARBA00022552"/>
    </source>
</evidence>
<dbReference type="PROSITE" id="PS00039">
    <property type="entry name" value="DEAD_ATP_HELICASE"/>
    <property type="match status" value="1"/>
</dbReference>
<dbReference type="InterPro" id="IPR027417">
    <property type="entry name" value="P-loop_NTPase"/>
</dbReference>
<evidence type="ECO:0000256" key="2">
    <source>
        <dbReference type="ARBA" id="ARBA00022517"/>
    </source>
</evidence>
<proteinExistence type="inferred from homology"/>
<evidence type="ECO:0000259" key="15">
    <source>
        <dbReference type="PROSITE" id="PS51192"/>
    </source>
</evidence>
<comment type="caution">
    <text evidence="18">The sequence shown here is derived from an EMBL/GenBank/DDBJ whole genome shotgun (WGS) entry which is preliminary data.</text>
</comment>
<keyword evidence="4 11" id="KW-0547">Nucleotide-binding</keyword>
<dbReference type="GeneID" id="36515097"/>
<dbReference type="EC" id="3.6.4.13" evidence="12"/>
<dbReference type="CDD" id="cd17941">
    <property type="entry name" value="DEADc_DDX10"/>
    <property type="match status" value="1"/>
</dbReference>
<dbReference type="GO" id="GO:0003724">
    <property type="term" value="F:RNA helicase activity"/>
    <property type="evidence" value="ECO:0007669"/>
    <property type="project" value="UniProtKB-EC"/>
</dbReference>
<feature type="domain" description="DEAD-box RNA helicase Q" evidence="17">
    <location>
        <begin position="38"/>
        <end position="66"/>
    </location>
</feature>
<keyword evidence="3" id="KW-0698">rRNA processing</keyword>
<evidence type="ECO:0000259" key="17">
    <source>
        <dbReference type="PROSITE" id="PS51195"/>
    </source>
</evidence>
<comment type="function">
    <text evidence="12">RNA helicase.</text>
</comment>
<dbReference type="Gene3D" id="3.40.50.300">
    <property type="entry name" value="P-loop containing nucleotide triphosphate hydrolases"/>
    <property type="match status" value="2"/>
</dbReference>
<dbReference type="PROSITE" id="PS51195">
    <property type="entry name" value="Q_MOTIF"/>
    <property type="match status" value="1"/>
</dbReference>
<keyword evidence="5 11" id="KW-0378">Hydrolase</keyword>
<keyword evidence="19" id="KW-1185">Reference proteome</keyword>
<dbReference type="InterPro" id="IPR000629">
    <property type="entry name" value="RNA-helicase_DEAD-box_CS"/>
</dbReference>
<dbReference type="InterPro" id="IPR001650">
    <property type="entry name" value="Helicase_C-like"/>
</dbReference>
<protein>
    <recommendedName>
        <fullName evidence="12">ATP-dependent RNA helicase</fullName>
        <ecNumber evidence="12">3.6.4.13</ecNumber>
    </recommendedName>
</protein>
<dbReference type="Pfam" id="PF00271">
    <property type="entry name" value="Helicase_C"/>
    <property type="match status" value="1"/>
</dbReference>
<name>A0A2T0FFG4_9ASCO</name>
<dbReference type="GO" id="GO:0005730">
    <property type="term" value="C:nucleolus"/>
    <property type="evidence" value="ECO:0007669"/>
    <property type="project" value="UniProtKB-SubCell"/>
</dbReference>
<accession>A0A2T0FFG4</accession>
<keyword evidence="9" id="KW-0539">Nucleus</keyword>
<dbReference type="GO" id="GO:0016887">
    <property type="term" value="F:ATP hydrolysis activity"/>
    <property type="evidence" value="ECO:0007669"/>
    <property type="project" value="RHEA"/>
</dbReference>
<evidence type="ECO:0000256" key="7">
    <source>
        <dbReference type="ARBA" id="ARBA00022840"/>
    </source>
</evidence>
<dbReference type="InterPro" id="IPR011545">
    <property type="entry name" value="DEAD/DEAH_box_helicase_dom"/>
</dbReference>
<feature type="compositionally biased region" description="Acidic residues" evidence="14">
    <location>
        <begin position="696"/>
        <end position="706"/>
    </location>
</feature>
<comment type="catalytic activity">
    <reaction evidence="12">
        <text>ATP + H2O = ADP + phosphate + H(+)</text>
        <dbReference type="Rhea" id="RHEA:13065"/>
        <dbReference type="ChEBI" id="CHEBI:15377"/>
        <dbReference type="ChEBI" id="CHEBI:15378"/>
        <dbReference type="ChEBI" id="CHEBI:30616"/>
        <dbReference type="ChEBI" id="CHEBI:43474"/>
        <dbReference type="ChEBI" id="CHEBI:456216"/>
        <dbReference type="EC" id="3.6.4.13"/>
    </reaction>
</comment>
<evidence type="ECO:0000313" key="19">
    <source>
        <dbReference type="Proteomes" id="UP000238350"/>
    </source>
</evidence>
<dbReference type="Pfam" id="PF13959">
    <property type="entry name" value="CTE_SPB4"/>
    <property type="match status" value="1"/>
</dbReference>
<keyword evidence="6 11" id="KW-0347">Helicase</keyword>
<evidence type="ECO:0000256" key="5">
    <source>
        <dbReference type="ARBA" id="ARBA00022801"/>
    </source>
</evidence>
<dbReference type="InterPro" id="IPR014001">
    <property type="entry name" value="Helicase_ATP-bd"/>
</dbReference>
<keyword evidence="8 12" id="KW-0694">RNA-binding</keyword>